<organism evidence="7 8">
    <name type="scientific">Mytilus edulis</name>
    <name type="common">Blue mussel</name>
    <dbReference type="NCBI Taxonomy" id="6550"/>
    <lineage>
        <taxon>Eukaryota</taxon>
        <taxon>Metazoa</taxon>
        <taxon>Spiralia</taxon>
        <taxon>Lophotrochozoa</taxon>
        <taxon>Mollusca</taxon>
        <taxon>Bivalvia</taxon>
        <taxon>Autobranchia</taxon>
        <taxon>Pteriomorphia</taxon>
        <taxon>Mytilida</taxon>
        <taxon>Mytiloidea</taxon>
        <taxon>Mytilidae</taxon>
        <taxon>Mytilinae</taxon>
        <taxon>Mytilus</taxon>
    </lineage>
</organism>
<dbReference type="Pfam" id="PF00076">
    <property type="entry name" value="RRM_1"/>
    <property type="match status" value="2"/>
</dbReference>
<dbReference type="PANTHER" id="PTHR10501">
    <property type="entry name" value="U1 SMALL NUCLEAR RIBONUCLEOPROTEIN A/U2 SMALL NUCLEAR RIBONUCLEOPROTEIN B"/>
    <property type="match status" value="1"/>
</dbReference>
<dbReference type="Gene3D" id="3.30.70.330">
    <property type="match status" value="2"/>
</dbReference>
<dbReference type="PROSITE" id="PS50102">
    <property type="entry name" value="RRM"/>
    <property type="match status" value="2"/>
</dbReference>
<comment type="caution">
    <text evidence="7">The sequence shown here is derived from an EMBL/GenBank/DDBJ whole genome shotgun (WGS) entry which is preliminary data.</text>
</comment>
<accession>A0A8S3VJX3</accession>
<comment type="subcellular location">
    <subcellularLocation>
        <location evidence="1">Nucleus</location>
    </subcellularLocation>
</comment>
<evidence type="ECO:0000313" key="7">
    <source>
        <dbReference type="EMBL" id="CAG2257554.1"/>
    </source>
</evidence>
<dbReference type="GO" id="GO:0005634">
    <property type="term" value="C:nucleus"/>
    <property type="evidence" value="ECO:0007669"/>
    <property type="project" value="UniProtKB-SubCell"/>
</dbReference>
<evidence type="ECO:0000256" key="4">
    <source>
        <dbReference type="PROSITE-ProRule" id="PRU00176"/>
    </source>
</evidence>
<gene>
    <name evidence="7" type="ORF">MEDL_68737</name>
</gene>
<keyword evidence="3" id="KW-0539">Nucleus</keyword>
<dbReference type="InterPro" id="IPR000504">
    <property type="entry name" value="RRM_dom"/>
</dbReference>
<evidence type="ECO:0000256" key="2">
    <source>
        <dbReference type="ARBA" id="ARBA00022884"/>
    </source>
</evidence>
<dbReference type="FunFam" id="3.30.70.330:FF:000404">
    <property type="entry name" value="RNA-binding protein with multiple splicing"/>
    <property type="match status" value="1"/>
</dbReference>
<dbReference type="CDD" id="cd12684">
    <property type="entry name" value="RRM_cpo"/>
    <property type="match status" value="1"/>
</dbReference>
<dbReference type="CDD" id="cd12245">
    <property type="entry name" value="RRM_scw1_like"/>
    <property type="match status" value="1"/>
</dbReference>
<dbReference type="FunFam" id="3.30.70.330:FF:000037">
    <property type="entry name" value="RNA-binding protein with multiple splicing 2"/>
    <property type="match status" value="1"/>
</dbReference>
<dbReference type="InterPro" id="IPR012677">
    <property type="entry name" value="Nucleotide-bd_a/b_plait_sf"/>
</dbReference>
<name>A0A8S3VJX3_MYTED</name>
<dbReference type="InterPro" id="IPR035979">
    <property type="entry name" value="RBD_domain_sf"/>
</dbReference>
<dbReference type="SUPFAM" id="SSF54928">
    <property type="entry name" value="RNA-binding domain, RBD"/>
    <property type="match status" value="1"/>
</dbReference>
<dbReference type="AlphaFoldDB" id="A0A8S3VJX3"/>
<feature type="domain" description="RRM" evidence="6">
    <location>
        <begin position="277"/>
        <end position="354"/>
    </location>
</feature>
<dbReference type="Proteomes" id="UP000683360">
    <property type="component" value="Unassembled WGS sequence"/>
</dbReference>
<evidence type="ECO:0000256" key="1">
    <source>
        <dbReference type="ARBA" id="ARBA00004123"/>
    </source>
</evidence>
<evidence type="ECO:0000256" key="3">
    <source>
        <dbReference type="ARBA" id="ARBA00023242"/>
    </source>
</evidence>
<evidence type="ECO:0000259" key="6">
    <source>
        <dbReference type="PROSITE" id="PS50102"/>
    </source>
</evidence>
<proteinExistence type="predicted"/>
<keyword evidence="2 4" id="KW-0694">RNA-binding</keyword>
<evidence type="ECO:0000256" key="5">
    <source>
        <dbReference type="SAM" id="MobiDB-lite"/>
    </source>
</evidence>
<reference evidence="7" key="1">
    <citation type="submission" date="2021-03" db="EMBL/GenBank/DDBJ databases">
        <authorList>
            <person name="Bekaert M."/>
        </authorList>
    </citation>
    <scope>NUCLEOTIDE SEQUENCE</scope>
</reference>
<evidence type="ECO:0000313" key="8">
    <source>
        <dbReference type="Proteomes" id="UP000683360"/>
    </source>
</evidence>
<dbReference type="GO" id="GO:0003723">
    <property type="term" value="F:RNA binding"/>
    <property type="evidence" value="ECO:0007669"/>
    <property type="project" value="UniProtKB-UniRule"/>
</dbReference>
<feature type="domain" description="RRM" evidence="6">
    <location>
        <begin position="42"/>
        <end position="124"/>
    </location>
</feature>
<keyword evidence="8" id="KW-1185">Reference proteome</keyword>
<dbReference type="OrthoDB" id="431169at2759"/>
<sequence length="381" mass="41422">MLLTSNMRQTPEVPSSSLNTETTIQLSQSMDSVNTTPEEEVRTLFVSGLPMDAKPRELYLLFRAYKGYEGSLLKVTNKNGKNTSPVGFVTFSSRAAAEVAKQDLQGVRFDPDLPQTLRLEFAKSNTKVTKPKQQSPQPAATLPTFIHPLTGRGGSMSESLTGRALTVGAPEAWAPHPLAAYPELNPNAAAIHHTALIQHPALAQVPVREWIHHFPQEWITHFPQIHHPAVVAPPTAVSAALPHPPLAATPILTSPISTMSTPSTSSSPLMQQNAPCSTLFVANLGQFSSEQELKDLFSSFQGFNRLRMHNKGGSPVAFVEFQDLKQATEALNRLQGFVLLSSDRGGIRIEYAKNKMGEVGKNQEVPMMVPGHTTISPTSVL</sequence>
<feature type="region of interest" description="Disordered" evidence="5">
    <location>
        <begin position="1"/>
        <end position="22"/>
    </location>
</feature>
<dbReference type="EMBL" id="CAJPWZ010003330">
    <property type="protein sequence ID" value="CAG2257554.1"/>
    <property type="molecule type" value="Genomic_DNA"/>
</dbReference>
<protein>
    <submittedName>
        <fullName evidence="7">RNA-binding protein with multiple splicing 2,Protein couch potato,RNA-binding protein with multiple splicing</fullName>
    </submittedName>
</protein>
<dbReference type="SMART" id="SM00360">
    <property type="entry name" value="RRM"/>
    <property type="match status" value="2"/>
</dbReference>
<dbReference type="InterPro" id="IPR034788">
    <property type="entry name" value="Cpo_RRM"/>
</dbReference>